<accession>A0A1Y5IKA1</accession>
<organism evidence="4">
    <name type="scientific">Ostreococcus tauri</name>
    <name type="common">Marine green alga</name>
    <dbReference type="NCBI Taxonomy" id="70448"/>
    <lineage>
        <taxon>Eukaryota</taxon>
        <taxon>Viridiplantae</taxon>
        <taxon>Chlorophyta</taxon>
        <taxon>Mamiellophyceae</taxon>
        <taxon>Mamiellales</taxon>
        <taxon>Bathycoccaceae</taxon>
        <taxon>Ostreococcus</taxon>
    </lineage>
</organism>
<dbReference type="InterPro" id="IPR036249">
    <property type="entry name" value="Thioredoxin-like_sf"/>
</dbReference>
<proteinExistence type="predicted"/>
<evidence type="ECO:0000313" key="4">
    <source>
        <dbReference type="EMBL" id="OUS48564.1"/>
    </source>
</evidence>
<keyword evidence="2" id="KW-0472">Membrane</keyword>
<keyword evidence="2" id="KW-1133">Transmembrane helix</keyword>
<keyword evidence="2" id="KW-0812">Transmembrane</keyword>
<feature type="transmembrane region" description="Helical" evidence="2">
    <location>
        <begin position="148"/>
        <end position="165"/>
    </location>
</feature>
<dbReference type="CDD" id="cd02961">
    <property type="entry name" value="PDI_a_family"/>
    <property type="match status" value="1"/>
</dbReference>
<dbReference type="PANTHER" id="PTHR45672">
    <property type="entry name" value="PROTEIN DISULFIDE-ISOMERASE C17H9.14C-RELATED"/>
    <property type="match status" value="1"/>
</dbReference>
<dbReference type="GO" id="GO:0006457">
    <property type="term" value="P:protein folding"/>
    <property type="evidence" value="ECO:0007669"/>
    <property type="project" value="TreeGrafter"/>
</dbReference>
<evidence type="ECO:0000259" key="3">
    <source>
        <dbReference type="PROSITE" id="PS51352"/>
    </source>
</evidence>
<feature type="region of interest" description="Disordered" evidence="1">
    <location>
        <begin position="223"/>
        <end position="246"/>
    </location>
</feature>
<evidence type="ECO:0000256" key="1">
    <source>
        <dbReference type="SAM" id="MobiDB-lite"/>
    </source>
</evidence>
<dbReference type="EMBL" id="KZ155774">
    <property type="protein sequence ID" value="OUS48564.1"/>
    <property type="molecule type" value="Genomic_DNA"/>
</dbReference>
<dbReference type="Proteomes" id="UP000195557">
    <property type="component" value="Unassembled WGS sequence"/>
</dbReference>
<dbReference type="GO" id="GO:0003756">
    <property type="term" value="F:protein disulfide isomerase activity"/>
    <property type="evidence" value="ECO:0007669"/>
    <property type="project" value="TreeGrafter"/>
</dbReference>
<dbReference type="InterPro" id="IPR051063">
    <property type="entry name" value="PDI"/>
</dbReference>
<dbReference type="Pfam" id="PF00085">
    <property type="entry name" value="Thioredoxin"/>
    <property type="match status" value="1"/>
</dbReference>
<protein>
    <submittedName>
        <fullName evidence="4">Putative thioredoxin-related protein</fullName>
    </submittedName>
</protein>
<sequence length="246" mass="27093">MVTALGISRAVGATATATGGGDAVSDRSNAFTRGPDGEVVDLTETNFDEALTRGTPVLVKVYADWCKHCQALAPVWGEVARELEGELFVARVDGPKNRLLVKRIGAKGYPTIALFKEGKMYEYESGDRSVHALVSFARKDYRKVKSHAFFHAVWFSRVLRALYAVPAFGQKAYGYLHRELHMSNVAILFLTLCVPVTAGMFAIFVADMLIVRHVLQETRRMYRSQGNGQGGGLAPPPPPPRRPHFD</sequence>
<gene>
    <name evidence="4" type="ORF">BE221DRAFT_68285</name>
</gene>
<name>A0A1Y5IKA1_OSTTA</name>
<dbReference type="AlphaFoldDB" id="A0A1Y5IKA1"/>
<dbReference type="Gene3D" id="3.40.30.10">
    <property type="entry name" value="Glutaredoxin"/>
    <property type="match status" value="1"/>
</dbReference>
<dbReference type="PRINTS" id="PR00421">
    <property type="entry name" value="THIOREDOXIN"/>
</dbReference>
<dbReference type="eggNOG" id="KOG0190">
    <property type="taxonomic scope" value="Eukaryota"/>
</dbReference>
<dbReference type="InterPro" id="IPR013766">
    <property type="entry name" value="Thioredoxin_domain"/>
</dbReference>
<dbReference type="GO" id="GO:0005783">
    <property type="term" value="C:endoplasmic reticulum"/>
    <property type="evidence" value="ECO:0007669"/>
    <property type="project" value="TreeGrafter"/>
</dbReference>
<evidence type="ECO:0000256" key="2">
    <source>
        <dbReference type="SAM" id="Phobius"/>
    </source>
</evidence>
<feature type="domain" description="Thioredoxin" evidence="3">
    <location>
        <begin position="4"/>
        <end position="142"/>
    </location>
</feature>
<dbReference type="SUPFAM" id="SSF52833">
    <property type="entry name" value="Thioredoxin-like"/>
    <property type="match status" value="1"/>
</dbReference>
<feature type="transmembrane region" description="Helical" evidence="2">
    <location>
        <begin position="185"/>
        <end position="211"/>
    </location>
</feature>
<dbReference type="PROSITE" id="PS51352">
    <property type="entry name" value="THIOREDOXIN_2"/>
    <property type="match status" value="1"/>
</dbReference>
<reference evidence="4" key="1">
    <citation type="submission" date="2017-04" db="EMBL/GenBank/DDBJ databases">
        <title>Population genomics of picophytoplankton unveils novel chromosome hypervariability.</title>
        <authorList>
            <consortium name="DOE Joint Genome Institute"/>
            <person name="Blanc-Mathieu R."/>
            <person name="Krasovec M."/>
            <person name="Hebrard M."/>
            <person name="Yau S."/>
            <person name="Desgranges E."/>
            <person name="Martin J."/>
            <person name="Schackwitz W."/>
            <person name="Kuo A."/>
            <person name="Salin G."/>
            <person name="Donnadieu C."/>
            <person name="Desdevises Y."/>
            <person name="Sanchez-Ferandin S."/>
            <person name="Moreau H."/>
            <person name="Rivals E."/>
            <person name="Grigoriev I.V."/>
            <person name="Grimsley N."/>
            <person name="Eyre-Walker A."/>
            <person name="Piganeau G."/>
        </authorList>
    </citation>
    <scope>NUCLEOTIDE SEQUENCE [LARGE SCALE GENOMIC DNA]</scope>
    <source>
        <strain evidence="4">RCC 1115</strain>
    </source>
</reference>